<comment type="caution">
    <text evidence="1">The sequence shown here is derived from an EMBL/GenBank/DDBJ whole genome shotgun (WGS) entry which is preliminary data.</text>
</comment>
<accession>R9ADW9</accession>
<reference evidence="1" key="1">
    <citation type="submission" date="2013-04" db="EMBL/GenBank/DDBJ databases">
        <authorList>
            <person name="Harkins D.M."/>
            <person name="Durkin A.S."/>
            <person name="Brinkac L.M."/>
            <person name="Haft D.H."/>
            <person name="Selengut J.D."/>
            <person name="Sanka R."/>
            <person name="DePew J."/>
            <person name="Purushe J."/>
            <person name="Galloway R.L."/>
            <person name="Vinetz J.M."/>
            <person name="Sutton G.G."/>
            <person name="Nierman W.C."/>
            <person name="Fouts D.E."/>
        </authorList>
    </citation>
    <scope>NUCLEOTIDE SEQUENCE [LARGE SCALE GENOMIC DNA]</scope>
    <source>
        <strain evidence="1">CDC</strain>
    </source>
</reference>
<dbReference type="AlphaFoldDB" id="R9ADW9"/>
<evidence type="ECO:0000313" key="2">
    <source>
        <dbReference type="Proteomes" id="UP000013984"/>
    </source>
</evidence>
<gene>
    <name evidence="1" type="ORF">LEP1GSC195_1485</name>
</gene>
<protein>
    <submittedName>
        <fullName evidence="1">Uncharacterized protein</fullName>
    </submittedName>
</protein>
<name>R9ADW9_9LEPT</name>
<sequence length="64" mass="7304">MIGNPFNGFNVGIKKEFDSVSIWFGNNKLGNLDQNLFLINPDSNSYKVHKPRKVTKKYYPSPDA</sequence>
<organism evidence="1 2">
    <name type="scientific">Leptospira wolbachii serovar Codice str. CDC</name>
    <dbReference type="NCBI Taxonomy" id="1218599"/>
    <lineage>
        <taxon>Bacteria</taxon>
        <taxon>Pseudomonadati</taxon>
        <taxon>Spirochaetota</taxon>
        <taxon>Spirochaetia</taxon>
        <taxon>Leptospirales</taxon>
        <taxon>Leptospiraceae</taxon>
        <taxon>Leptospira</taxon>
    </lineage>
</organism>
<dbReference type="Proteomes" id="UP000013984">
    <property type="component" value="Unassembled WGS sequence"/>
</dbReference>
<evidence type="ECO:0000313" key="1">
    <source>
        <dbReference type="EMBL" id="EOQ98285.1"/>
    </source>
</evidence>
<keyword evidence="2" id="KW-1185">Reference proteome</keyword>
<dbReference type="EMBL" id="AOGZ02000005">
    <property type="protein sequence ID" value="EOQ98285.1"/>
    <property type="molecule type" value="Genomic_DNA"/>
</dbReference>
<proteinExistence type="predicted"/>